<protein>
    <submittedName>
        <fullName evidence="1">Uncharacterized protein</fullName>
    </submittedName>
</protein>
<sequence length="68" mass="7800">MPFGHLPFDYHVMVNLSERQKTRYRKNGIPILPLQEPNNFVPLLSLGLGLKYPDGDNLLPEEIPPYVP</sequence>
<dbReference type="AlphaFoldDB" id="A0A9W9MQ27"/>
<name>A0A9W9MQ27_9EURO</name>
<reference evidence="1" key="1">
    <citation type="submission" date="2022-11" db="EMBL/GenBank/DDBJ databases">
        <authorList>
            <person name="Petersen C."/>
        </authorList>
    </citation>
    <scope>NUCLEOTIDE SEQUENCE</scope>
    <source>
        <strain evidence="1">IBT 16849</strain>
    </source>
</reference>
<dbReference type="EMBL" id="JAPQKP010000002">
    <property type="protein sequence ID" value="KAJ5205436.1"/>
    <property type="molecule type" value="Genomic_DNA"/>
</dbReference>
<reference evidence="1" key="2">
    <citation type="journal article" date="2023" name="IMA Fungus">
        <title>Comparative genomic study of the Penicillium genus elucidates a diverse pangenome and 15 lateral gene transfer events.</title>
        <authorList>
            <person name="Petersen C."/>
            <person name="Sorensen T."/>
            <person name="Nielsen M.R."/>
            <person name="Sondergaard T.E."/>
            <person name="Sorensen J.L."/>
            <person name="Fitzpatrick D.A."/>
            <person name="Frisvad J.C."/>
            <person name="Nielsen K.L."/>
        </authorList>
    </citation>
    <scope>NUCLEOTIDE SEQUENCE</scope>
    <source>
        <strain evidence="1">IBT 16849</strain>
    </source>
</reference>
<gene>
    <name evidence="1" type="ORF">N7472_001884</name>
</gene>
<evidence type="ECO:0000313" key="2">
    <source>
        <dbReference type="Proteomes" id="UP001150879"/>
    </source>
</evidence>
<comment type="caution">
    <text evidence="1">The sequence shown here is derived from an EMBL/GenBank/DDBJ whole genome shotgun (WGS) entry which is preliminary data.</text>
</comment>
<evidence type="ECO:0000313" key="1">
    <source>
        <dbReference type="EMBL" id="KAJ5205436.1"/>
    </source>
</evidence>
<keyword evidence="2" id="KW-1185">Reference proteome</keyword>
<proteinExistence type="predicted"/>
<organism evidence="1 2">
    <name type="scientific">Penicillium cf. griseofulvum</name>
    <dbReference type="NCBI Taxonomy" id="2972120"/>
    <lineage>
        <taxon>Eukaryota</taxon>
        <taxon>Fungi</taxon>
        <taxon>Dikarya</taxon>
        <taxon>Ascomycota</taxon>
        <taxon>Pezizomycotina</taxon>
        <taxon>Eurotiomycetes</taxon>
        <taxon>Eurotiomycetidae</taxon>
        <taxon>Eurotiales</taxon>
        <taxon>Aspergillaceae</taxon>
        <taxon>Penicillium</taxon>
    </lineage>
</organism>
<accession>A0A9W9MQ27</accession>
<dbReference type="Proteomes" id="UP001150879">
    <property type="component" value="Unassembled WGS sequence"/>
</dbReference>